<dbReference type="AlphaFoldDB" id="A0A507CCA7"/>
<dbReference type="VEuPathDB" id="FungiDB:SeMB42_g06975"/>
<dbReference type="VEuPathDB" id="FungiDB:SeMB42_g01674"/>
<protein>
    <submittedName>
        <fullName evidence="1">Uncharacterized protein</fullName>
    </submittedName>
</protein>
<keyword evidence="3" id="KW-1185">Reference proteome</keyword>
<evidence type="ECO:0000313" key="3">
    <source>
        <dbReference type="Proteomes" id="UP000317494"/>
    </source>
</evidence>
<comment type="caution">
    <text evidence="1">The sequence shown here is derived from an EMBL/GenBank/DDBJ whole genome shotgun (WGS) entry which is preliminary data.</text>
</comment>
<evidence type="ECO:0000313" key="2">
    <source>
        <dbReference type="EMBL" id="TPX52038.1"/>
    </source>
</evidence>
<dbReference type="EMBL" id="QEAN01000045">
    <property type="protein sequence ID" value="TPX52038.1"/>
    <property type="molecule type" value="Genomic_DNA"/>
</dbReference>
<evidence type="ECO:0000313" key="1">
    <source>
        <dbReference type="EMBL" id="TPX37252.1"/>
    </source>
</evidence>
<organism evidence="1 3">
    <name type="scientific">Synchytrium endobioticum</name>
    <dbReference type="NCBI Taxonomy" id="286115"/>
    <lineage>
        <taxon>Eukaryota</taxon>
        <taxon>Fungi</taxon>
        <taxon>Fungi incertae sedis</taxon>
        <taxon>Chytridiomycota</taxon>
        <taxon>Chytridiomycota incertae sedis</taxon>
        <taxon>Chytridiomycetes</taxon>
        <taxon>Synchytriales</taxon>
        <taxon>Synchytriaceae</taxon>
        <taxon>Synchytrium</taxon>
    </lineage>
</organism>
<dbReference type="EMBL" id="QEAN01000438">
    <property type="protein sequence ID" value="TPX37252.1"/>
    <property type="molecule type" value="Genomic_DNA"/>
</dbReference>
<accession>A0A507CCA7</accession>
<gene>
    <name evidence="2" type="ORF">SeMB42_g01674</name>
    <name evidence="1" type="ORF">SeMB42_g06975</name>
</gene>
<dbReference type="Proteomes" id="UP000317494">
    <property type="component" value="Unassembled WGS sequence"/>
</dbReference>
<reference evidence="1 3" key="1">
    <citation type="journal article" date="2019" name="Sci. Rep.">
        <title>Comparative genomics of chytrid fungi reveal insights into the obligate biotrophic and pathogenic lifestyle of Synchytrium endobioticum.</title>
        <authorList>
            <person name="van de Vossenberg B.T.L.H."/>
            <person name="Warris S."/>
            <person name="Nguyen H.D.T."/>
            <person name="van Gent-Pelzer M.P.E."/>
            <person name="Joly D.L."/>
            <person name="van de Geest H.C."/>
            <person name="Bonants P.J.M."/>
            <person name="Smith D.S."/>
            <person name="Levesque C.A."/>
            <person name="van der Lee T.A.J."/>
        </authorList>
    </citation>
    <scope>NUCLEOTIDE SEQUENCE [LARGE SCALE GENOMIC DNA]</scope>
    <source>
        <strain evidence="1 3">MB42</strain>
    </source>
</reference>
<name>A0A507CCA7_9FUNG</name>
<sequence length="91" mass="10227">MSIAHTHISTYILPIVNILNNQDHFCQCLNDAYVRTTSRRADDRNGTAVEHAGPNWSVNSTGIIATIQHVTNYTMYMQRVPVTYSQTAFAV</sequence>
<proteinExistence type="predicted"/>